<dbReference type="PROSITE" id="PS52012">
    <property type="entry name" value="CFEM"/>
    <property type="match status" value="1"/>
</dbReference>
<dbReference type="Pfam" id="PF05730">
    <property type="entry name" value="CFEM"/>
    <property type="match status" value="1"/>
</dbReference>
<comment type="caution">
    <text evidence="18">The sequence shown here is derived from an EMBL/GenBank/DDBJ whole genome shotgun (WGS) entry which is preliminary data.</text>
</comment>
<comment type="subcellular location">
    <subcellularLocation>
        <location evidence="1">Cell membrane</location>
        <topology evidence="1">Lipid-anchor</topology>
        <topology evidence="1">GPI-anchor</topology>
    </subcellularLocation>
    <subcellularLocation>
        <location evidence="2">Secreted</location>
    </subcellularLocation>
</comment>
<dbReference type="GO" id="GO:0005886">
    <property type="term" value="C:plasma membrane"/>
    <property type="evidence" value="ECO:0007669"/>
    <property type="project" value="UniProtKB-SubCell"/>
</dbReference>
<evidence type="ECO:0000256" key="16">
    <source>
        <dbReference type="SAM" id="SignalP"/>
    </source>
</evidence>
<keyword evidence="7" id="KW-0336">GPI-anchor</keyword>
<evidence type="ECO:0000256" key="14">
    <source>
        <dbReference type="ARBA" id="ARBA00023288"/>
    </source>
</evidence>
<evidence type="ECO:0000256" key="1">
    <source>
        <dbReference type="ARBA" id="ARBA00004609"/>
    </source>
</evidence>
<evidence type="ECO:0000313" key="19">
    <source>
        <dbReference type="Proteomes" id="UP000800093"/>
    </source>
</evidence>
<dbReference type="Proteomes" id="UP000800093">
    <property type="component" value="Unassembled WGS sequence"/>
</dbReference>
<evidence type="ECO:0000256" key="12">
    <source>
        <dbReference type="ARBA" id="ARBA00023157"/>
    </source>
</evidence>
<proteinExistence type="inferred from homology"/>
<evidence type="ECO:0000256" key="5">
    <source>
        <dbReference type="ARBA" id="ARBA00022525"/>
    </source>
</evidence>
<dbReference type="InterPro" id="IPR051735">
    <property type="entry name" value="CFEM_domain"/>
</dbReference>
<keyword evidence="12 15" id="KW-1015">Disulfide bond</keyword>
<evidence type="ECO:0000256" key="10">
    <source>
        <dbReference type="ARBA" id="ARBA00023004"/>
    </source>
</evidence>
<dbReference type="SMART" id="SM00747">
    <property type="entry name" value="CFEM"/>
    <property type="match status" value="1"/>
</dbReference>
<evidence type="ECO:0000256" key="6">
    <source>
        <dbReference type="ARBA" id="ARBA00022617"/>
    </source>
</evidence>
<evidence type="ECO:0000256" key="13">
    <source>
        <dbReference type="ARBA" id="ARBA00023180"/>
    </source>
</evidence>
<feature type="signal peptide" evidence="16">
    <location>
        <begin position="1"/>
        <end position="18"/>
    </location>
</feature>
<keyword evidence="6 15" id="KW-0349">Heme</keyword>
<feature type="domain" description="CFEM" evidence="17">
    <location>
        <begin position="1"/>
        <end position="109"/>
    </location>
</feature>
<dbReference type="InterPro" id="IPR008427">
    <property type="entry name" value="Extracellular_membr_CFEM_dom"/>
</dbReference>
<protein>
    <recommendedName>
        <fullName evidence="17">CFEM domain-containing protein</fullName>
    </recommendedName>
</protein>
<keyword evidence="19" id="KW-1185">Reference proteome</keyword>
<keyword evidence="14" id="KW-0449">Lipoprotein</keyword>
<reference evidence="19" key="1">
    <citation type="journal article" date="2020" name="Stud. Mycol.">
        <title>101 Dothideomycetes genomes: A test case for predicting lifestyles and emergence of pathogens.</title>
        <authorList>
            <person name="Haridas S."/>
            <person name="Albert R."/>
            <person name="Binder M."/>
            <person name="Bloem J."/>
            <person name="LaButti K."/>
            <person name="Salamov A."/>
            <person name="Andreopoulos B."/>
            <person name="Baker S."/>
            <person name="Barry K."/>
            <person name="Bills G."/>
            <person name="Bluhm B."/>
            <person name="Cannon C."/>
            <person name="Castanera R."/>
            <person name="Culley D."/>
            <person name="Daum C."/>
            <person name="Ezra D."/>
            <person name="Gonzalez J."/>
            <person name="Henrissat B."/>
            <person name="Kuo A."/>
            <person name="Liang C."/>
            <person name="Lipzen A."/>
            <person name="Lutzoni F."/>
            <person name="Magnuson J."/>
            <person name="Mondo S."/>
            <person name="Nolan M."/>
            <person name="Ohm R."/>
            <person name="Pangilinan J."/>
            <person name="Park H.-J."/>
            <person name="Ramirez L."/>
            <person name="Alfaro M."/>
            <person name="Sun H."/>
            <person name="Tritt A."/>
            <person name="Yoshinaga Y."/>
            <person name="Zwiers L.-H."/>
            <person name="Turgeon B."/>
            <person name="Goodwin S."/>
            <person name="Spatafora J."/>
            <person name="Crous P."/>
            <person name="Grigoriev I."/>
        </authorList>
    </citation>
    <scope>NUCLEOTIDE SEQUENCE [LARGE SCALE GENOMIC DNA]</scope>
    <source>
        <strain evidence="19">CBS 304.66</strain>
    </source>
</reference>
<dbReference type="PANTHER" id="PTHR37928">
    <property type="entry name" value="CFEM DOMAIN PROTEIN (AFU_ORTHOLOGUE AFUA_6G14090)"/>
    <property type="match status" value="1"/>
</dbReference>
<dbReference type="GO" id="GO:0098552">
    <property type="term" value="C:side of membrane"/>
    <property type="evidence" value="ECO:0007669"/>
    <property type="project" value="UniProtKB-KW"/>
</dbReference>
<feature type="chain" id="PRO_5040203196" description="CFEM domain-containing protein" evidence="16">
    <location>
        <begin position="19"/>
        <end position="152"/>
    </location>
</feature>
<feature type="disulfide bond" evidence="15">
    <location>
        <begin position="49"/>
        <end position="82"/>
    </location>
</feature>
<keyword evidence="8 15" id="KW-0479">Metal-binding</keyword>
<evidence type="ECO:0000256" key="7">
    <source>
        <dbReference type="ARBA" id="ARBA00022622"/>
    </source>
</evidence>
<evidence type="ECO:0000313" key="18">
    <source>
        <dbReference type="EMBL" id="KAF2265681.1"/>
    </source>
</evidence>
<name>A0A9P4KBL1_9PLEO</name>
<keyword evidence="10 15" id="KW-0408">Iron</keyword>
<sequence>MRFPLAAAVAALNAVVLGQDLLGQIPRCAQLCFGTDYGECQGFDIGCICDSEDLIHKVSCCVFATCSIADRNTTIEFASNLCAANGVTVNTNPSCPSTSSAAPTATSSGTASSETTVVSGVANPSSTAAAGIHTAAAGMGVGLAMAGILAAL</sequence>
<accession>A0A9P4KBL1</accession>
<comment type="similarity">
    <text evidence="3">Belongs to the RBT5 family.</text>
</comment>
<comment type="caution">
    <text evidence="15">Lacks conserved residue(s) required for the propagation of feature annotation.</text>
</comment>
<keyword evidence="4" id="KW-1003">Cell membrane</keyword>
<gene>
    <name evidence="18" type="ORF">CC78DRAFT_532346</name>
</gene>
<evidence type="ECO:0000256" key="3">
    <source>
        <dbReference type="ARBA" id="ARBA00010031"/>
    </source>
</evidence>
<evidence type="ECO:0000256" key="9">
    <source>
        <dbReference type="ARBA" id="ARBA00022729"/>
    </source>
</evidence>
<dbReference type="OrthoDB" id="3065412at2759"/>
<dbReference type="EMBL" id="ML986604">
    <property type="protein sequence ID" value="KAF2265681.1"/>
    <property type="molecule type" value="Genomic_DNA"/>
</dbReference>
<evidence type="ECO:0000256" key="4">
    <source>
        <dbReference type="ARBA" id="ARBA00022475"/>
    </source>
</evidence>
<feature type="binding site" description="axial binding residue" evidence="15">
    <location>
        <position position="44"/>
    </location>
    <ligand>
        <name>heme</name>
        <dbReference type="ChEBI" id="CHEBI:30413"/>
    </ligand>
    <ligandPart>
        <name>Fe</name>
        <dbReference type="ChEBI" id="CHEBI:18248"/>
    </ligandPart>
</feature>
<evidence type="ECO:0000259" key="17">
    <source>
        <dbReference type="PROSITE" id="PS52012"/>
    </source>
</evidence>
<keyword evidence="13" id="KW-0325">Glycoprotein</keyword>
<feature type="disulfide bond" evidence="15">
    <location>
        <begin position="40"/>
        <end position="47"/>
    </location>
</feature>
<evidence type="ECO:0000256" key="2">
    <source>
        <dbReference type="ARBA" id="ARBA00004613"/>
    </source>
</evidence>
<evidence type="ECO:0000256" key="11">
    <source>
        <dbReference type="ARBA" id="ARBA00023136"/>
    </source>
</evidence>
<keyword evidence="5" id="KW-0964">Secreted</keyword>
<keyword evidence="11" id="KW-0472">Membrane</keyword>
<organism evidence="18 19">
    <name type="scientific">Lojkania enalia</name>
    <dbReference type="NCBI Taxonomy" id="147567"/>
    <lineage>
        <taxon>Eukaryota</taxon>
        <taxon>Fungi</taxon>
        <taxon>Dikarya</taxon>
        <taxon>Ascomycota</taxon>
        <taxon>Pezizomycotina</taxon>
        <taxon>Dothideomycetes</taxon>
        <taxon>Pleosporomycetidae</taxon>
        <taxon>Pleosporales</taxon>
        <taxon>Pleosporales incertae sedis</taxon>
        <taxon>Lojkania</taxon>
    </lineage>
</organism>
<dbReference type="GO" id="GO:0005576">
    <property type="term" value="C:extracellular region"/>
    <property type="evidence" value="ECO:0007669"/>
    <property type="project" value="UniProtKB-SubCell"/>
</dbReference>
<keyword evidence="9 16" id="KW-0732">Signal</keyword>
<dbReference type="AlphaFoldDB" id="A0A9P4KBL1"/>
<dbReference type="GO" id="GO:0046872">
    <property type="term" value="F:metal ion binding"/>
    <property type="evidence" value="ECO:0007669"/>
    <property type="project" value="UniProtKB-UniRule"/>
</dbReference>
<evidence type="ECO:0000256" key="15">
    <source>
        <dbReference type="PROSITE-ProRule" id="PRU01356"/>
    </source>
</evidence>
<dbReference type="PANTHER" id="PTHR37928:SF2">
    <property type="entry name" value="GPI ANCHORED CFEM DOMAIN PROTEIN (AFU_ORTHOLOGUE AFUA_6G10580)"/>
    <property type="match status" value="1"/>
</dbReference>
<evidence type="ECO:0000256" key="8">
    <source>
        <dbReference type="ARBA" id="ARBA00022723"/>
    </source>
</evidence>